<accession>A0A0E9VCU8</accession>
<reference evidence="1" key="1">
    <citation type="submission" date="2014-11" db="EMBL/GenBank/DDBJ databases">
        <authorList>
            <person name="Amaro Gonzalez C."/>
        </authorList>
    </citation>
    <scope>NUCLEOTIDE SEQUENCE</scope>
</reference>
<sequence length="37" mass="4574">MFICFALQCNRDKYWDLITLFYSLLLISKHFKHTVKH</sequence>
<reference evidence="1" key="2">
    <citation type="journal article" date="2015" name="Fish Shellfish Immunol.">
        <title>Early steps in the European eel (Anguilla anguilla)-Vibrio vulnificus interaction in the gills: Role of the RtxA13 toxin.</title>
        <authorList>
            <person name="Callol A."/>
            <person name="Pajuelo D."/>
            <person name="Ebbesson L."/>
            <person name="Teles M."/>
            <person name="MacKenzie S."/>
            <person name="Amaro C."/>
        </authorList>
    </citation>
    <scope>NUCLEOTIDE SEQUENCE</scope>
</reference>
<protein>
    <submittedName>
        <fullName evidence="1">Uncharacterized protein</fullName>
    </submittedName>
</protein>
<name>A0A0E9VCU8_ANGAN</name>
<proteinExistence type="predicted"/>
<dbReference type="EMBL" id="GBXM01033534">
    <property type="protein sequence ID" value="JAH75043.1"/>
    <property type="molecule type" value="Transcribed_RNA"/>
</dbReference>
<dbReference type="AlphaFoldDB" id="A0A0E9VCU8"/>
<evidence type="ECO:0000313" key="1">
    <source>
        <dbReference type="EMBL" id="JAH75043.1"/>
    </source>
</evidence>
<organism evidence="1">
    <name type="scientific">Anguilla anguilla</name>
    <name type="common">European freshwater eel</name>
    <name type="synonym">Muraena anguilla</name>
    <dbReference type="NCBI Taxonomy" id="7936"/>
    <lineage>
        <taxon>Eukaryota</taxon>
        <taxon>Metazoa</taxon>
        <taxon>Chordata</taxon>
        <taxon>Craniata</taxon>
        <taxon>Vertebrata</taxon>
        <taxon>Euteleostomi</taxon>
        <taxon>Actinopterygii</taxon>
        <taxon>Neopterygii</taxon>
        <taxon>Teleostei</taxon>
        <taxon>Anguilliformes</taxon>
        <taxon>Anguillidae</taxon>
        <taxon>Anguilla</taxon>
    </lineage>
</organism>